<evidence type="ECO:0000256" key="2">
    <source>
        <dbReference type="SAM" id="Phobius"/>
    </source>
</evidence>
<keyword evidence="2" id="KW-1133">Transmembrane helix</keyword>
<feature type="transmembrane region" description="Helical" evidence="2">
    <location>
        <begin position="137"/>
        <end position="158"/>
    </location>
</feature>
<protein>
    <submittedName>
        <fullName evidence="3">Uncharacterized protein</fullName>
    </submittedName>
</protein>
<keyword evidence="2" id="KW-0472">Membrane</keyword>
<gene>
    <name evidence="3" type="ORF">OIDMADRAFT_176359</name>
</gene>
<evidence type="ECO:0000313" key="3">
    <source>
        <dbReference type="EMBL" id="KIN06269.1"/>
    </source>
</evidence>
<evidence type="ECO:0000313" key="4">
    <source>
        <dbReference type="Proteomes" id="UP000054321"/>
    </source>
</evidence>
<feature type="transmembrane region" description="Helical" evidence="2">
    <location>
        <begin position="60"/>
        <end position="85"/>
    </location>
</feature>
<dbReference type="AlphaFoldDB" id="A0A0C3D4Q8"/>
<reference evidence="4" key="2">
    <citation type="submission" date="2015-01" db="EMBL/GenBank/DDBJ databases">
        <title>Evolutionary Origins and Diversification of the Mycorrhizal Mutualists.</title>
        <authorList>
            <consortium name="DOE Joint Genome Institute"/>
            <consortium name="Mycorrhizal Genomics Consortium"/>
            <person name="Kohler A."/>
            <person name="Kuo A."/>
            <person name="Nagy L.G."/>
            <person name="Floudas D."/>
            <person name="Copeland A."/>
            <person name="Barry K.W."/>
            <person name="Cichocki N."/>
            <person name="Veneault-Fourrey C."/>
            <person name="LaButti K."/>
            <person name="Lindquist E.A."/>
            <person name="Lipzen A."/>
            <person name="Lundell T."/>
            <person name="Morin E."/>
            <person name="Murat C."/>
            <person name="Riley R."/>
            <person name="Ohm R."/>
            <person name="Sun H."/>
            <person name="Tunlid A."/>
            <person name="Henrissat B."/>
            <person name="Grigoriev I.V."/>
            <person name="Hibbett D.S."/>
            <person name="Martin F."/>
        </authorList>
    </citation>
    <scope>NUCLEOTIDE SEQUENCE [LARGE SCALE GENOMIC DNA]</scope>
    <source>
        <strain evidence="4">Zn</strain>
    </source>
</reference>
<evidence type="ECO:0000256" key="1">
    <source>
        <dbReference type="SAM" id="MobiDB-lite"/>
    </source>
</evidence>
<proteinExistence type="predicted"/>
<dbReference type="HOGENOM" id="CLU_973499_0_0_1"/>
<dbReference type="InParanoid" id="A0A0C3D4Q8"/>
<keyword evidence="2" id="KW-0812">Transmembrane</keyword>
<feature type="region of interest" description="Disordered" evidence="1">
    <location>
        <begin position="249"/>
        <end position="286"/>
    </location>
</feature>
<dbReference type="EMBL" id="KN832871">
    <property type="protein sequence ID" value="KIN06269.1"/>
    <property type="molecule type" value="Genomic_DNA"/>
</dbReference>
<feature type="compositionally biased region" description="Basic and acidic residues" evidence="1">
    <location>
        <begin position="181"/>
        <end position="195"/>
    </location>
</feature>
<feature type="transmembrane region" description="Helical" evidence="2">
    <location>
        <begin position="20"/>
        <end position="40"/>
    </location>
</feature>
<feature type="compositionally biased region" description="Basic and acidic residues" evidence="1">
    <location>
        <begin position="249"/>
        <end position="276"/>
    </location>
</feature>
<dbReference type="OrthoDB" id="3599804at2759"/>
<keyword evidence="4" id="KW-1185">Reference proteome</keyword>
<sequence length="286" mass="32203">MSNPPAPHPGERLASYFEKFFTTVVGVATLGASLSFAKIVQTPVQPWIDYGVTTVTIQNYLSIAFLLLIIDLALTSASASALSLYRPQAVNYFGTTDSHERRIVMWWATAVSVVLFGLLFTSFIFLGLVVAAYTGPIGWVAVGFASLFGLIFLGVIVWQSPIGSPSPEEVLRREHHKHHHHEESFHEFPSPEKGQDLTPPDFGGEDYFYGEEPTIQDRYRDGSPTRMPANTMPFVDPVVPPYTADLRRLRSLKTSEESRYQAKNERPREDWKEASEFRTYGHSPRY</sequence>
<feature type="transmembrane region" description="Helical" evidence="2">
    <location>
        <begin position="106"/>
        <end position="131"/>
    </location>
</feature>
<feature type="region of interest" description="Disordered" evidence="1">
    <location>
        <begin position="181"/>
        <end position="203"/>
    </location>
</feature>
<dbReference type="Proteomes" id="UP000054321">
    <property type="component" value="Unassembled WGS sequence"/>
</dbReference>
<reference evidence="3 4" key="1">
    <citation type="submission" date="2014-04" db="EMBL/GenBank/DDBJ databases">
        <authorList>
            <consortium name="DOE Joint Genome Institute"/>
            <person name="Kuo A."/>
            <person name="Martino E."/>
            <person name="Perotto S."/>
            <person name="Kohler A."/>
            <person name="Nagy L.G."/>
            <person name="Floudas D."/>
            <person name="Copeland A."/>
            <person name="Barry K.W."/>
            <person name="Cichocki N."/>
            <person name="Veneault-Fourrey C."/>
            <person name="LaButti K."/>
            <person name="Lindquist E.A."/>
            <person name="Lipzen A."/>
            <person name="Lundell T."/>
            <person name="Morin E."/>
            <person name="Murat C."/>
            <person name="Sun H."/>
            <person name="Tunlid A."/>
            <person name="Henrissat B."/>
            <person name="Grigoriev I.V."/>
            <person name="Hibbett D.S."/>
            <person name="Martin F."/>
            <person name="Nordberg H.P."/>
            <person name="Cantor M.N."/>
            <person name="Hua S.X."/>
        </authorList>
    </citation>
    <scope>NUCLEOTIDE SEQUENCE [LARGE SCALE GENOMIC DNA]</scope>
    <source>
        <strain evidence="3 4">Zn</strain>
    </source>
</reference>
<name>A0A0C3D4Q8_OIDMZ</name>
<organism evidence="3 4">
    <name type="scientific">Oidiodendron maius (strain Zn)</name>
    <dbReference type="NCBI Taxonomy" id="913774"/>
    <lineage>
        <taxon>Eukaryota</taxon>
        <taxon>Fungi</taxon>
        <taxon>Dikarya</taxon>
        <taxon>Ascomycota</taxon>
        <taxon>Pezizomycotina</taxon>
        <taxon>Leotiomycetes</taxon>
        <taxon>Leotiomycetes incertae sedis</taxon>
        <taxon>Myxotrichaceae</taxon>
        <taxon>Oidiodendron</taxon>
    </lineage>
</organism>
<accession>A0A0C3D4Q8</accession>